<feature type="transmembrane region" description="Helical" evidence="1">
    <location>
        <begin position="127"/>
        <end position="147"/>
    </location>
</feature>
<dbReference type="EMBL" id="CAJNAS010000019">
    <property type="protein sequence ID" value="CAE6943040.1"/>
    <property type="molecule type" value="Genomic_DNA"/>
</dbReference>
<protein>
    <submittedName>
        <fullName evidence="2">Uncharacterized protein</fullName>
    </submittedName>
</protein>
<dbReference type="AlphaFoldDB" id="A0A9N8N2Q1"/>
<organism evidence="2 3">
    <name type="scientific">Paraburkholderia domus</name>
    <dbReference type="NCBI Taxonomy" id="2793075"/>
    <lineage>
        <taxon>Bacteria</taxon>
        <taxon>Pseudomonadati</taxon>
        <taxon>Pseudomonadota</taxon>
        <taxon>Betaproteobacteria</taxon>
        <taxon>Burkholderiales</taxon>
        <taxon>Burkholderiaceae</taxon>
        <taxon>Paraburkholderia</taxon>
    </lineage>
</organism>
<proteinExistence type="predicted"/>
<keyword evidence="3" id="KW-1185">Reference proteome</keyword>
<name>A0A9N8N2Q1_9BURK</name>
<keyword evidence="1" id="KW-0472">Membrane</keyword>
<sequence>MKILGTILYLFGILGGVTALSITIGLWQEKPVGLPCHVVGRDGTLYVREGFGGVRTFLVNEGNSFLLAAQGAHTHGPLPVEILQGLSSGSVLHVEFCGPQPVRLTSNGGEVYKLTQERAEENVTHGVISTARVTAFCFVIAILGFLMGRRASTSDV</sequence>
<evidence type="ECO:0000313" key="2">
    <source>
        <dbReference type="EMBL" id="CAE6943040.1"/>
    </source>
</evidence>
<comment type="caution">
    <text evidence="2">The sequence shown here is derived from an EMBL/GenBank/DDBJ whole genome shotgun (WGS) entry which is preliminary data.</text>
</comment>
<evidence type="ECO:0000256" key="1">
    <source>
        <dbReference type="SAM" id="Phobius"/>
    </source>
</evidence>
<reference evidence="2" key="1">
    <citation type="submission" date="2021-02" db="EMBL/GenBank/DDBJ databases">
        <authorList>
            <person name="Vanwijnsberghe S."/>
        </authorList>
    </citation>
    <scope>NUCLEOTIDE SEQUENCE</scope>
    <source>
        <strain evidence="2">R-70211</strain>
    </source>
</reference>
<keyword evidence="1" id="KW-1133">Transmembrane helix</keyword>
<gene>
    <name evidence="2" type="ORF">R70211_05808</name>
</gene>
<accession>A0A9N8N2Q1</accession>
<dbReference type="Proteomes" id="UP000675121">
    <property type="component" value="Unassembled WGS sequence"/>
</dbReference>
<dbReference type="RefSeq" id="WP_201108371.1">
    <property type="nucleotide sequence ID" value="NZ_CAJNAS010000019.1"/>
</dbReference>
<keyword evidence="1" id="KW-0812">Transmembrane</keyword>
<evidence type="ECO:0000313" key="3">
    <source>
        <dbReference type="Proteomes" id="UP000675121"/>
    </source>
</evidence>